<dbReference type="PANTHER" id="PTHR38683:SF1">
    <property type="entry name" value="CHORISMATE PYRUVATE-LYASE"/>
    <property type="match status" value="1"/>
</dbReference>
<name>A0ABU9TUD1_9GAMM</name>
<evidence type="ECO:0000313" key="5">
    <source>
        <dbReference type="EMBL" id="MEM5537324.1"/>
    </source>
</evidence>
<evidence type="ECO:0000313" key="6">
    <source>
        <dbReference type="Proteomes" id="UP001449225"/>
    </source>
</evidence>
<comment type="function">
    <text evidence="4">Removes the pyruvyl group from chorismate, with concomitant aromatization of the ring, to provide 4-hydroxybenzoate (4HB) for the ubiquinone pathway.</text>
</comment>
<organism evidence="5 6">
    <name type="scientific">Neptuniibacter pectenicola</name>
    <dbReference type="NCBI Taxonomy" id="1806669"/>
    <lineage>
        <taxon>Bacteria</taxon>
        <taxon>Pseudomonadati</taxon>
        <taxon>Pseudomonadota</taxon>
        <taxon>Gammaproteobacteria</taxon>
        <taxon>Oceanospirillales</taxon>
        <taxon>Oceanospirillaceae</taxon>
        <taxon>Neptuniibacter</taxon>
    </lineage>
</organism>
<dbReference type="HAMAP" id="MF_01632">
    <property type="entry name" value="UbiC"/>
    <property type="match status" value="1"/>
</dbReference>
<proteinExistence type="inferred from homology"/>
<comment type="caution">
    <text evidence="5">The sequence shown here is derived from an EMBL/GenBank/DDBJ whole genome shotgun (WGS) entry which is preliminary data.</text>
</comment>
<reference evidence="5 6" key="1">
    <citation type="submission" date="2024-03" db="EMBL/GenBank/DDBJ databases">
        <title>Community enrichment and isolation of bacterial strains for fucoidan degradation.</title>
        <authorList>
            <person name="Sichert A."/>
        </authorList>
    </citation>
    <scope>NUCLEOTIDE SEQUENCE [LARGE SCALE GENOMIC DNA]</scope>
    <source>
        <strain evidence="5 6">AS76</strain>
    </source>
</reference>
<comment type="similarity">
    <text evidence="4">Belongs to the UbiC family.</text>
</comment>
<feature type="binding site" evidence="4">
    <location>
        <position position="122"/>
    </location>
    <ligand>
        <name>substrate</name>
    </ligand>
</feature>
<dbReference type="SUPFAM" id="SSF64288">
    <property type="entry name" value="Chorismate lyase-like"/>
    <property type="match status" value="1"/>
</dbReference>
<feature type="binding site" evidence="4">
    <location>
        <position position="168"/>
    </location>
    <ligand>
        <name>substrate</name>
    </ligand>
</feature>
<feature type="binding site" evidence="4">
    <location>
        <position position="84"/>
    </location>
    <ligand>
        <name>substrate</name>
    </ligand>
</feature>
<dbReference type="RefSeq" id="WP_067988318.1">
    <property type="nucleotide sequence ID" value="NZ_CAXBCE010000020.1"/>
</dbReference>
<keyword evidence="3 4" id="KW-0456">Lyase</keyword>
<keyword evidence="4" id="KW-0670">Pyruvate</keyword>
<evidence type="ECO:0000256" key="2">
    <source>
        <dbReference type="ARBA" id="ARBA00022688"/>
    </source>
</evidence>
<keyword evidence="1 4" id="KW-0963">Cytoplasm</keyword>
<comment type="pathway">
    <text evidence="4">Cofactor biosynthesis; ubiquinone biosynthesis.</text>
</comment>
<evidence type="ECO:0000256" key="4">
    <source>
        <dbReference type="HAMAP-Rule" id="MF_01632"/>
    </source>
</evidence>
<dbReference type="Gene3D" id="3.40.1410.10">
    <property type="entry name" value="Chorismate lyase-like"/>
    <property type="match status" value="1"/>
</dbReference>
<comment type="catalytic activity">
    <reaction evidence="4">
        <text>chorismate = 4-hydroxybenzoate + pyruvate</text>
        <dbReference type="Rhea" id="RHEA:16505"/>
        <dbReference type="ChEBI" id="CHEBI:15361"/>
        <dbReference type="ChEBI" id="CHEBI:17879"/>
        <dbReference type="ChEBI" id="CHEBI:29748"/>
        <dbReference type="EC" id="4.1.3.40"/>
    </reaction>
</comment>
<sequence>MPINTALTRQHFDTRWKSLRRPYQPVVSRQWRSWLMDRGSLTQRLIKRSNGDFRVELVRQGWARPTRSEAKALNMSTRQVALVREVQLIGKGQPWVFARSIIPAPTLTGPQRQLKVLGTQSLGSLLFTDPTMRRGHFQICRLSLDNHKKVWARRSVFFLSNKPLLVSEVFLPQLLQVN</sequence>
<evidence type="ECO:0000256" key="1">
    <source>
        <dbReference type="ARBA" id="ARBA00022490"/>
    </source>
</evidence>
<dbReference type="Pfam" id="PF04345">
    <property type="entry name" value="Chor_lyase"/>
    <property type="match status" value="1"/>
</dbReference>
<comment type="caution">
    <text evidence="4">Lacks conserved residue(s) required for the propagation of feature annotation.</text>
</comment>
<evidence type="ECO:0000256" key="3">
    <source>
        <dbReference type="ARBA" id="ARBA00023239"/>
    </source>
</evidence>
<dbReference type="EC" id="4.1.3.40" evidence="4"/>
<comment type="subcellular location">
    <subcellularLocation>
        <location evidence="4">Cytoplasm</location>
    </subcellularLocation>
</comment>
<dbReference type="Proteomes" id="UP001449225">
    <property type="component" value="Unassembled WGS sequence"/>
</dbReference>
<dbReference type="GO" id="GO:0008813">
    <property type="term" value="F:chorismate lyase activity"/>
    <property type="evidence" value="ECO:0007669"/>
    <property type="project" value="UniProtKB-EC"/>
</dbReference>
<protein>
    <recommendedName>
        <fullName evidence="4">Probable chorismate pyruvate-lyase</fullName>
        <shortName evidence="4">CL</shortName>
        <shortName evidence="4">CPL</shortName>
        <ecNumber evidence="4">4.1.3.40</ecNumber>
    </recommendedName>
</protein>
<dbReference type="InterPro" id="IPR028978">
    <property type="entry name" value="Chorismate_lyase_/UTRA_dom_sf"/>
</dbReference>
<dbReference type="PANTHER" id="PTHR38683">
    <property type="entry name" value="CHORISMATE PYRUVATE-LYASE"/>
    <property type="match status" value="1"/>
</dbReference>
<gene>
    <name evidence="4" type="primary">ubiC</name>
    <name evidence="5" type="ORF">WNY58_13085</name>
</gene>
<accession>A0ABU9TUD1</accession>
<dbReference type="EMBL" id="JBBMRA010000013">
    <property type="protein sequence ID" value="MEM5537324.1"/>
    <property type="molecule type" value="Genomic_DNA"/>
</dbReference>
<dbReference type="InterPro" id="IPR007440">
    <property type="entry name" value="Chorismate--pyruvate_lyase"/>
</dbReference>
<keyword evidence="2 4" id="KW-0831">Ubiquinone biosynthesis</keyword>
<keyword evidence="6" id="KW-1185">Reference proteome</keyword>